<accession>A0A1Y0C8M6</accession>
<feature type="domain" description="DUF302" evidence="2">
    <location>
        <begin position="122"/>
        <end position="188"/>
    </location>
</feature>
<dbReference type="AlphaFoldDB" id="A0A1Y0C8M6"/>
<dbReference type="CDD" id="cd14797">
    <property type="entry name" value="DUF302"/>
    <property type="match status" value="1"/>
</dbReference>
<dbReference type="InterPro" id="IPR005180">
    <property type="entry name" value="DUF302"/>
</dbReference>
<dbReference type="KEGG" id="mdx:BTO20_26305"/>
<dbReference type="SUPFAM" id="SSF103247">
    <property type="entry name" value="TT1751-like"/>
    <property type="match status" value="1"/>
</dbReference>
<dbReference type="InterPro" id="IPR035923">
    <property type="entry name" value="TT1751-like_sf"/>
</dbReference>
<evidence type="ECO:0000313" key="3">
    <source>
        <dbReference type="EMBL" id="ART71593.1"/>
    </source>
</evidence>
<evidence type="ECO:0000259" key="2">
    <source>
        <dbReference type="Pfam" id="PF03625"/>
    </source>
</evidence>
<organism evidence="3 4">
    <name type="scientific">Mycobacterium dioxanotrophicus</name>
    <dbReference type="NCBI Taxonomy" id="482462"/>
    <lineage>
        <taxon>Bacteria</taxon>
        <taxon>Bacillati</taxon>
        <taxon>Actinomycetota</taxon>
        <taxon>Actinomycetes</taxon>
        <taxon>Mycobacteriales</taxon>
        <taxon>Mycobacteriaceae</taxon>
        <taxon>Mycobacterium</taxon>
    </lineage>
</organism>
<evidence type="ECO:0000256" key="1">
    <source>
        <dbReference type="SAM" id="MobiDB-lite"/>
    </source>
</evidence>
<name>A0A1Y0C8M6_9MYCO</name>
<feature type="compositionally biased region" description="Basic and acidic residues" evidence="1">
    <location>
        <begin position="13"/>
        <end position="24"/>
    </location>
</feature>
<protein>
    <recommendedName>
        <fullName evidence="2">DUF302 domain-containing protein</fullName>
    </recommendedName>
</protein>
<reference evidence="3 4" key="1">
    <citation type="submission" date="2017-04" db="EMBL/GenBank/DDBJ databases">
        <title>Whole Genome Sequence of 1,4-Dioxane Degrading Bacterium Mycobacterium dioxanotrophicus PH-06.</title>
        <authorList>
            <person name="He Y."/>
        </authorList>
    </citation>
    <scope>NUCLEOTIDE SEQUENCE [LARGE SCALE GENOMIC DNA]</scope>
    <source>
        <strain evidence="3 4">PH-06</strain>
    </source>
</reference>
<dbReference type="Pfam" id="PF03625">
    <property type="entry name" value="DUF302"/>
    <property type="match status" value="1"/>
</dbReference>
<evidence type="ECO:0000313" key="4">
    <source>
        <dbReference type="Proteomes" id="UP000195331"/>
    </source>
</evidence>
<dbReference type="Proteomes" id="UP000195331">
    <property type="component" value="Chromosome"/>
</dbReference>
<dbReference type="EMBL" id="CP020809">
    <property type="protein sequence ID" value="ART71593.1"/>
    <property type="molecule type" value="Genomic_DNA"/>
</dbReference>
<keyword evidence="4" id="KW-1185">Reference proteome</keyword>
<sequence>MLRISVTGKTRSLKGEGRQRKSNDRSTALVNRQLRRATVSSWHRCPSERTAANRAPEIRGPACDRERPLAMWQVNVQPGVGRETGFAMTVAVATVLCTSFSDALERTRESLAQNGFRVTNEVDVTETIRQKHAVGMERYLILDACHPQFVTRQDGEGDPSGELRLVCNVVVRVDPATAGNVIVEVMNPCVVSGGGDGIAHSDIAGQVGVALRAVIDGLAARDEGVTNLPG</sequence>
<dbReference type="Gene3D" id="3.30.310.70">
    <property type="entry name" value="TT1751-like domain"/>
    <property type="match status" value="1"/>
</dbReference>
<gene>
    <name evidence="3" type="ORF">BTO20_26305</name>
</gene>
<feature type="region of interest" description="Disordered" evidence="1">
    <location>
        <begin position="1"/>
        <end position="26"/>
    </location>
</feature>
<proteinExistence type="predicted"/>